<evidence type="ECO:0000256" key="4">
    <source>
        <dbReference type="ARBA" id="ARBA00013566"/>
    </source>
</evidence>
<organism evidence="6 7">
    <name type="scientific">Immersiella caudata</name>
    <dbReference type="NCBI Taxonomy" id="314043"/>
    <lineage>
        <taxon>Eukaryota</taxon>
        <taxon>Fungi</taxon>
        <taxon>Dikarya</taxon>
        <taxon>Ascomycota</taxon>
        <taxon>Pezizomycotina</taxon>
        <taxon>Sordariomycetes</taxon>
        <taxon>Sordariomycetidae</taxon>
        <taxon>Sordariales</taxon>
        <taxon>Lasiosphaeriaceae</taxon>
        <taxon>Immersiella</taxon>
    </lineage>
</organism>
<dbReference type="AlphaFoldDB" id="A0AA40BU59"/>
<evidence type="ECO:0000256" key="3">
    <source>
        <dbReference type="ARBA" id="ARBA00010895"/>
    </source>
</evidence>
<name>A0AA40BU59_9PEZI</name>
<reference evidence="6" key="1">
    <citation type="submission" date="2023-06" db="EMBL/GenBank/DDBJ databases">
        <title>Genome-scale phylogeny and comparative genomics of the fungal order Sordariales.</title>
        <authorList>
            <consortium name="Lawrence Berkeley National Laboratory"/>
            <person name="Hensen N."/>
            <person name="Bonometti L."/>
            <person name="Westerberg I."/>
            <person name="Brannstrom I.O."/>
            <person name="Guillou S."/>
            <person name="Cros-Aarteil S."/>
            <person name="Calhoun S."/>
            <person name="Haridas S."/>
            <person name="Kuo A."/>
            <person name="Mondo S."/>
            <person name="Pangilinan J."/>
            <person name="Riley R."/>
            <person name="Labutti K."/>
            <person name="Andreopoulos B."/>
            <person name="Lipzen A."/>
            <person name="Chen C."/>
            <person name="Yanf M."/>
            <person name="Daum C."/>
            <person name="Ng V."/>
            <person name="Clum A."/>
            <person name="Steindorff A."/>
            <person name="Ohm R."/>
            <person name="Martin F."/>
            <person name="Silar P."/>
            <person name="Natvig D."/>
            <person name="Lalanne C."/>
            <person name="Gautier V."/>
            <person name="Ament-Velasquez S.L."/>
            <person name="Kruys A."/>
            <person name="Hutchinson M.I."/>
            <person name="Powell A.J."/>
            <person name="Barry K."/>
            <person name="Miller A.N."/>
            <person name="Grigoriev I.V."/>
            <person name="Debuchy R."/>
            <person name="Gladieux P."/>
            <person name="Thoren M.H."/>
            <person name="Johannesson H."/>
        </authorList>
    </citation>
    <scope>NUCLEOTIDE SEQUENCE</scope>
    <source>
        <strain evidence="6">CBS 606.72</strain>
    </source>
</reference>
<dbReference type="EMBL" id="JAULSU010000006">
    <property type="protein sequence ID" value="KAK0613761.1"/>
    <property type="molecule type" value="Genomic_DNA"/>
</dbReference>
<dbReference type="Pfam" id="PF06413">
    <property type="entry name" value="Neugrin"/>
    <property type="match status" value="1"/>
</dbReference>
<evidence type="ECO:0000313" key="6">
    <source>
        <dbReference type="EMBL" id="KAK0613761.1"/>
    </source>
</evidence>
<protein>
    <recommendedName>
        <fullName evidence="4">Required for respiratory growth protein 9, mitochondrial</fullName>
    </recommendedName>
</protein>
<evidence type="ECO:0000256" key="1">
    <source>
        <dbReference type="ARBA" id="ARBA00003548"/>
    </source>
</evidence>
<gene>
    <name evidence="6" type="ORF">B0T14DRAFT_410884</name>
</gene>
<dbReference type="InterPro" id="IPR010487">
    <property type="entry name" value="NGRN/Rrg9"/>
</dbReference>
<comment type="function">
    <text evidence="1">Required for respiratory activity and maintenance and expression of the mitochondrial genome.</text>
</comment>
<proteinExistence type="inferred from homology"/>
<comment type="caution">
    <text evidence="6">The sequence shown here is derived from an EMBL/GenBank/DDBJ whole genome shotgun (WGS) entry which is preliminary data.</text>
</comment>
<dbReference type="Proteomes" id="UP001175000">
    <property type="component" value="Unassembled WGS sequence"/>
</dbReference>
<sequence>RAYWKAQKAALKEKFPDGWNPMKKLSPDALAGIRAIHQQFPDVYTTPVLAEKFKMSPEAIRRILKSKWTPKPVEEIERQERWIERGKKVWARYAEQGIKPPVKWRKEGIVRDPIWNMKKDEREALVAEKKAKK</sequence>
<evidence type="ECO:0000313" key="7">
    <source>
        <dbReference type="Proteomes" id="UP001175000"/>
    </source>
</evidence>
<dbReference type="GO" id="GO:0005739">
    <property type="term" value="C:mitochondrion"/>
    <property type="evidence" value="ECO:0007669"/>
    <property type="project" value="UniProtKB-SubCell"/>
</dbReference>
<comment type="similarity">
    <text evidence="3">Belongs to the RRG9 family.</text>
</comment>
<dbReference type="PANTHER" id="PTHR13475:SF3">
    <property type="entry name" value="NEUGRIN"/>
    <property type="match status" value="1"/>
</dbReference>
<evidence type="ECO:0000256" key="5">
    <source>
        <dbReference type="ARBA" id="ARBA00022946"/>
    </source>
</evidence>
<dbReference type="PANTHER" id="PTHR13475">
    <property type="entry name" value="NEUGRIN"/>
    <property type="match status" value="1"/>
</dbReference>
<keyword evidence="5" id="KW-0809">Transit peptide</keyword>
<feature type="non-terminal residue" evidence="6">
    <location>
        <position position="1"/>
    </location>
</feature>
<feature type="non-terminal residue" evidence="6">
    <location>
        <position position="133"/>
    </location>
</feature>
<dbReference type="GO" id="GO:0005634">
    <property type="term" value="C:nucleus"/>
    <property type="evidence" value="ECO:0007669"/>
    <property type="project" value="TreeGrafter"/>
</dbReference>
<accession>A0AA40BU59</accession>
<evidence type="ECO:0000256" key="2">
    <source>
        <dbReference type="ARBA" id="ARBA00004173"/>
    </source>
</evidence>
<keyword evidence="7" id="KW-1185">Reference proteome</keyword>
<comment type="subcellular location">
    <subcellularLocation>
        <location evidence="2">Mitochondrion</location>
    </subcellularLocation>
</comment>